<proteinExistence type="predicted"/>
<dbReference type="AlphaFoldDB" id="A0AAD8E218"/>
<feature type="non-terminal residue" evidence="1">
    <location>
        <position position="89"/>
    </location>
</feature>
<feature type="non-terminal residue" evidence="1">
    <location>
        <position position="1"/>
    </location>
</feature>
<sequence length="89" mass="10053">DLSYRILSYLLNHTLWSNWSPLPPALVALYSTLRYSKLYHHSSLADSQPSCDQSHLATRKTIDLTLICDPENYECNTNVIGSDVGLNDI</sequence>
<organism evidence="1 2">
    <name type="scientific">Diploptera punctata</name>
    <name type="common">Pacific beetle cockroach</name>
    <dbReference type="NCBI Taxonomy" id="6984"/>
    <lineage>
        <taxon>Eukaryota</taxon>
        <taxon>Metazoa</taxon>
        <taxon>Ecdysozoa</taxon>
        <taxon>Arthropoda</taxon>
        <taxon>Hexapoda</taxon>
        <taxon>Insecta</taxon>
        <taxon>Pterygota</taxon>
        <taxon>Neoptera</taxon>
        <taxon>Polyneoptera</taxon>
        <taxon>Dictyoptera</taxon>
        <taxon>Blattodea</taxon>
        <taxon>Blaberoidea</taxon>
        <taxon>Blaberidae</taxon>
        <taxon>Diplopterinae</taxon>
        <taxon>Diploptera</taxon>
    </lineage>
</organism>
<evidence type="ECO:0000313" key="1">
    <source>
        <dbReference type="EMBL" id="KAJ9574495.1"/>
    </source>
</evidence>
<gene>
    <name evidence="1" type="ORF">L9F63_008338</name>
</gene>
<reference evidence="1" key="2">
    <citation type="submission" date="2023-05" db="EMBL/GenBank/DDBJ databases">
        <authorList>
            <person name="Fouks B."/>
        </authorList>
    </citation>
    <scope>NUCLEOTIDE SEQUENCE</scope>
    <source>
        <strain evidence="1">Stay&amp;Tobe</strain>
        <tissue evidence="1">Testes</tissue>
    </source>
</reference>
<evidence type="ECO:0000313" key="2">
    <source>
        <dbReference type="Proteomes" id="UP001233999"/>
    </source>
</evidence>
<accession>A0AAD8E218</accession>
<keyword evidence="2" id="KW-1185">Reference proteome</keyword>
<name>A0AAD8E218_DIPPU</name>
<reference evidence="1" key="1">
    <citation type="journal article" date="2023" name="IScience">
        <title>Live-bearing cockroach genome reveals convergent evolutionary mechanisms linked to viviparity in insects and beyond.</title>
        <authorList>
            <person name="Fouks B."/>
            <person name="Harrison M.C."/>
            <person name="Mikhailova A.A."/>
            <person name="Marchal E."/>
            <person name="English S."/>
            <person name="Carruthers M."/>
            <person name="Jennings E.C."/>
            <person name="Chiamaka E.L."/>
            <person name="Frigard R.A."/>
            <person name="Pippel M."/>
            <person name="Attardo G.M."/>
            <person name="Benoit J.B."/>
            <person name="Bornberg-Bauer E."/>
            <person name="Tobe S.S."/>
        </authorList>
    </citation>
    <scope>NUCLEOTIDE SEQUENCE</scope>
    <source>
        <strain evidence="1">Stay&amp;Tobe</strain>
    </source>
</reference>
<protein>
    <submittedName>
        <fullName evidence="1">Uncharacterized protein</fullName>
    </submittedName>
</protein>
<dbReference type="EMBL" id="JASPKZ010010284">
    <property type="protein sequence ID" value="KAJ9574495.1"/>
    <property type="molecule type" value="Genomic_DNA"/>
</dbReference>
<comment type="caution">
    <text evidence="1">The sequence shown here is derived from an EMBL/GenBank/DDBJ whole genome shotgun (WGS) entry which is preliminary data.</text>
</comment>
<dbReference type="Proteomes" id="UP001233999">
    <property type="component" value="Unassembled WGS sequence"/>
</dbReference>